<dbReference type="SUPFAM" id="SSF161070">
    <property type="entry name" value="SNF-like"/>
    <property type="match status" value="2"/>
</dbReference>
<dbReference type="GeneID" id="6751750"/>
<dbReference type="AlphaFoldDB" id="B3RSM2"/>
<dbReference type="Pfam" id="PF00209">
    <property type="entry name" value="SNF"/>
    <property type="match status" value="1"/>
</dbReference>
<proteinExistence type="predicted"/>
<evidence type="ECO:0000256" key="6">
    <source>
        <dbReference type="PIRSR" id="PIRSR600175-1"/>
    </source>
</evidence>
<dbReference type="PANTHER" id="PTHR11616:SF309">
    <property type="entry name" value="TRANSPORTER"/>
    <property type="match status" value="1"/>
</dbReference>
<evidence type="ECO:0000256" key="2">
    <source>
        <dbReference type="ARBA" id="ARBA00022448"/>
    </source>
</evidence>
<dbReference type="PROSITE" id="PS50267">
    <property type="entry name" value="NA_NEUROTRAN_SYMP_3"/>
    <property type="match status" value="2"/>
</dbReference>
<name>B3RSM2_TRIAD</name>
<feature type="non-terminal residue" evidence="9">
    <location>
        <position position="1"/>
    </location>
</feature>
<dbReference type="GO" id="GO:0046872">
    <property type="term" value="F:metal ion binding"/>
    <property type="evidence" value="ECO:0007669"/>
    <property type="project" value="UniProtKB-KW"/>
</dbReference>
<keyword evidence="5 8" id="KW-0472">Membrane</keyword>
<feature type="transmembrane region" description="Helical" evidence="8">
    <location>
        <begin position="80"/>
        <end position="104"/>
    </location>
</feature>
<dbReference type="PRINTS" id="PR00176">
    <property type="entry name" value="NANEUSMPORT"/>
</dbReference>
<feature type="transmembrane region" description="Helical" evidence="8">
    <location>
        <begin position="20"/>
        <end position="41"/>
    </location>
</feature>
<dbReference type="PhylomeDB" id="B3RSM2"/>
<keyword evidence="2" id="KW-0813">Transport</keyword>
<comment type="subcellular location">
    <subcellularLocation>
        <location evidence="1">Membrane</location>
        <topology evidence="1">Multi-pass membrane protein</topology>
    </subcellularLocation>
</comment>
<feature type="transmembrane region" description="Helical" evidence="8">
    <location>
        <begin position="293"/>
        <end position="318"/>
    </location>
</feature>
<dbReference type="InParanoid" id="B3RSM2"/>
<keyword evidence="7" id="KW-1015">Disulfide bond</keyword>
<feature type="transmembrane region" description="Helical" evidence="8">
    <location>
        <begin position="129"/>
        <end position="147"/>
    </location>
</feature>
<feature type="transmembrane region" description="Helical" evidence="8">
    <location>
        <begin position="253"/>
        <end position="273"/>
    </location>
</feature>
<accession>B3RSM2</accession>
<dbReference type="OMA" id="YAMYANG"/>
<gene>
    <name evidence="9" type="ORF">TRIADDRAFT_22904</name>
</gene>
<evidence type="ECO:0000256" key="3">
    <source>
        <dbReference type="ARBA" id="ARBA00022692"/>
    </source>
</evidence>
<dbReference type="Proteomes" id="UP000009022">
    <property type="component" value="Unassembled WGS sequence"/>
</dbReference>
<dbReference type="PANTHER" id="PTHR11616">
    <property type="entry name" value="SODIUM/CHLORIDE DEPENDENT TRANSPORTER"/>
    <property type="match status" value="1"/>
</dbReference>
<dbReference type="HOGENOM" id="CLU_805574_0_0_1"/>
<feature type="transmembrane region" description="Helical" evidence="8">
    <location>
        <begin position="225"/>
        <end position="246"/>
    </location>
</feature>
<protein>
    <recommendedName>
        <fullName evidence="11">Transporter</fullName>
    </recommendedName>
</protein>
<feature type="transmembrane region" description="Helical" evidence="8">
    <location>
        <begin position="195"/>
        <end position="213"/>
    </location>
</feature>
<feature type="binding site" evidence="6">
    <location>
        <position position="66"/>
    </location>
    <ligand>
        <name>Na(+)</name>
        <dbReference type="ChEBI" id="CHEBI:29101"/>
        <label>1</label>
    </ligand>
</feature>
<evidence type="ECO:0000256" key="1">
    <source>
        <dbReference type="ARBA" id="ARBA00004141"/>
    </source>
</evidence>
<keyword evidence="10" id="KW-1185">Reference proteome</keyword>
<evidence type="ECO:0000256" key="7">
    <source>
        <dbReference type="PIRSR" id="PIRSR600175-2"/>
    </source>
</evidence>
<dbReference type="InterPro" id="IPR000175">
    <property type="entry name" value="Na/ntran_symport"/>
</dbReference>
<organism evidence="9 10">
    <name type="scientific">Trichoplax adhaerens</name>
    <name type="common">Trichoplax reptans</name>
    <dbReference type="NCBI Taxonomy" id="10228"/>
    <lineage>
        <taxon>Eukaryota</taxon>
        <taxon>Metazoa</taxon>
        <taxon>Placozoa</taxon>
        <taxon>Uniplacotomia</taxon>
        <taxon>Trichoplacea</taxon>
        <taxon>Trichoplacidae</taxon>
        <taxon>Trichoplax</taxon>
    </lineage>
</organism>
<feature type="binding site" evidence="6">
    <location>
        <position position="65"/>
    </location>
    <ligand>
        <name>Na(+)</name>
        <dbReference type="ChEBI" id="CHEBI:29101"/>
        <label>1</label>
    </ligand>
</feature>
<keyword evidence="3 8" id="KW-0812">Transmembrane</keyword>
<keyword evidence="6" id="KW-0915">Sodium</keyword>
<dbReference type="KEGG" id="tad:TRIADDRAFT_22904"/>
<evidence type="ECO:0000313" key="10">
    <source>
        <dbReference type="Proteomes" id="UP000009022"/>
    </source>
</evidence>
<dbReference type="eggNOG" id="KOG3659">
    <property type="taxonomic scope" value="Eukaryota"/>
</dbReference>
<dbReference type="eggNOG" id="KOG3660">
    <property type="taxonomic scope" value="Eukaryota"/>
</dbReference>
<dbReference type="GO" id="GO:0016020">
    <property type="term" value="C:membrane"/>
    <property type="evidence" value="ECO:0007669"/>
    <property type="project" value="UniProtKB-SubCell"/>
</dbReference>
<dbReference type="EMBL" id="DS985243">
    <property type="protein sequence ID" value="EDV26539.1"/>
    <property type="molecule type" value="Genomic_DNA"/>
</dbReference>
<evidence type="ECO:0000256" key="4">
    <source>
        <dbReference type="ARBA" id="ARBA00022989"/>
    </source>
</evidence>
<dbReference type="RefSeq" id="XP_002110535.1">
    <property type="nucleotide sequence ID" value="XM_002110499.1"/>
</dbReference>
<sequence length="345" mass="39235">IGQISHFPYAMYANGGGAFLIPYFIAIFVVVLPGTYLEMVIGHLTERGPIRAWSKLSSAFKVTFAVNIDTMLRFPHYCMYYGGGAFFIPYFLAMIILGVFSVYLETLIGQITKLGPLQAWNKLLPPMKGLGFLYCLFGLFTMAYYFANMSYALYYFYLVNANTFNISTCNNTWNSPNCTVSYNFSCFTSKIYTPYSNSLLWSIICIFLRNYAFEGTPAPNQLGSLIPSLVACSLIAWLITFVIMLVGLRSLRFFGFLLVILSFAFIIMMIIVIQDLDGARDGILYLVTPHYSYLLQPSTWAIAGLHAIWTLSVGYGTYAHFGYRNKANTNPFWYKNIRFTTIHYY</sequence>
<keyword evidence="4 8" id="KW-1133">Transmembrane helix</keyword>
<evidence type="ECO:0000313" key="9">
    <source>
        <dbReference type="EMBL" id="EDV26539.1"/>
    </source>
</evidence>
<reference evidence="9 10" key="1">
    <citation type="journal article" date="2008" name="Nature">
        <title>The Trichoplax genome and the nature of placozoans.</title>
        <authorList>
            <person name="Srivastava M."/>
            <person name="Begovic E."/>
            <person name="Chapman J."/>
            <person name="Putnam N.H."/>
            <person name="Hellsten U."/>
            <person name="Kawashima T."/>
            <person name="Kuo A."/>
            <person name="Mitros T."/>
            <person name="Salamov A."/>
            <person name="Carpenter M.L."/>
            <person name="Signorovitch A.Y."/>
            <person name="Moreno M.A."/>
            <person name="Kamm K."/>
            <person name="Grimwood J."/>
            <person name="Schmutz J."/>
            <person name="Shapiro H."/>
            <person name="Grigoriev I.V."/>
            <person name="Buss L.W."/>
            <person name="Schierwater B."/>
            <person name="Dellaporta S.L."/>
            <person name="Rokhsar D.S."/>
        </authorList>
    </citation>
    <scope>NUCLEOTIDE SEQUENCE [LARGE SCALE GENOMIC DNA]</scope>
    <source>
        <strain evidence="9 10">Grell-BS-1999</strain>
    </source>
</reference>
<dbReference type="InterPro" id="IPR037272">
    <property type="entry name" value="SNS_sf"/>
</dbReference>
<evidence type="ECO:0008006" key="11">
    <source>
        <dbReference type="Google" id="ProtNLM"/>
    </source>
</evidence>
<feature type="disulfide bond" evidence="7">
    <location>
        <begin position="169"/>
        <end position="178"/>
    </location>
</feature>
<keyword evidence="6" id="KW-0479">Metal-binding</keyword>
<evidence type="ECO:0000256" key="5">
    <source>
        <dbReference type="ARBA" id="ARBA00023136"/>
    </source>
</evidence>
<dbReference type="CTD" id="6751750"/>
<dbReference type="OrthoDB" id="6581954at2759"/>
<evidence type="ECO:0000256" key="8">
    <source>
        <dbReference type="SAM" id="Phobius"/>
    </source>
</evidence>